<evidence type="ECO:0000313" key="3">
    <source>
        <dbReference type="Proteomes" id="UP000053841"/>
    </source>
</evidence>
<evidence type="ECO:0000313" key="2">
    <source>
        <dbReference type="EMBL" id="EUC31890.1"/>
    </source>
</evidence>
<feature type="compositionally biased region" description="Basic and acidic residues" evidence="1">
    <location>
        <begin position="469"/>
        <end position="481"/>
    </location>
</feature>
<dbReference type="Proteomes" id="UP000053841">
    <property type="component" value="Unassembled WGS sequence"/>
</dbReference>
<reference evidence="2 3" key="1">
    <citation type="journal article" date="2013" name="PLoS Genet.">
        <title>Comparative genome structure, secondary metabolite, and effector coding capacity across Cochliobolus pathogens.</title>
        <authorList>
            <person name="Condon B.J."/>
            <person name="Leng Y."/>
            <person name="Wu D."/>
            <person name="Bushley K.E."/>
            <person name="Ohm R.A."/>
            <person name="Otillar R."/>
            <person name="Martin J."/>
            <person name="Schackwitz W."/>
            <person name="Grimwood J."/>
            <person name="MohdZainudin N."/>
            <person name="Xue C."/>
            <person name="Wang R."/>
            <person name="Manning V.A."/>
            <person name="Dhillon B."/>
            <person name="Tu Z.J."/>
            <person name="Steffenson B.J."/>
            <person name="Salamov A."/>
            <person name="Sun H."/>
            <person name="Lowry S."/>
            <person name="LaButti K."/>
            <person name="Han J."/>
            <person name="Copeland A."/>
            <person name="Lindquist E."/>
            <person name="Barry K."/>
            <person name="Schmutz J."/>
            <person name="Baker S.E."/>
            <person name="Ciuffetti L.M."/>
            <person name="Grigoriev I.V."/>
            <person name="Zhong S."/>
            <person name="Turgeon B.G."/>
        </authorList>
    </citation>
    <scope>NUCLEOTIDE SEQUENCE [LARGE SCALE GENOMIC DNA]</scope>
    <source>
        <strain evidence="2 3">26-R-13</strain>
    </source>
</reference>
<gene>
    <name evidence="2" type="ORF">COCCADRAFT_6324</name>
</gene>
<dbReference type="EMBL" id="KI964648">
    <property type="protein sequence ID" value="EUC31890.1"/>
    <property type="molecule type" value="Genomic_DNA"/>
</dbReference>
<feature type="region of interest" description="Disordered" evidence="1">
    <location>
        <begin position="455"/>
        <end position="489"/>
    </location>
</feature>
<sequence length="489" mass="55358">MNFFNCGFKALAYPVPNISDPVSPCPCSLIFRCDDTSKQATVLLVVKILTTHDIQLFALQYDADKLLSGTVRLTSGNSHIPRPQLDELLRNKDNKHWDIKTLTLSVDQSCPLWCPAAMSFSPKPGYDSSFREFVELTKATTIHVAFDYKYVRKEHQGMFKAFSKAARGLAGYPIDGTLIKQGLRRASWEVFCPVDDIGAPPAYDNPRKRPRQTSLGSPNQSPKRFAPQSPAKSDTSDTTVLLSPATADALIKQFTQVSPEVDYQTEAINAAVSKQLPAYLEKVLPDVLESLLAGAPKTHIGSPASSFTSVDCLGNKYPKLPPLTLLGKTWIPHLRVHLAQQFQQYQARQLQHFEQLVDKKLDEVWNEAYDARAHETAEMMNEMEEHKADIALLKEDTIKDLGREIEDVFTKCKEEGDVLSNDVNERLSELCDRLYDVKKLKLRKMIAKEFSRQKRKKMGTLKRTGKRLGRSDKRLLGRRREEEEEWVDC</sequence>
<accession>W6Y2N8</accession>
<dbReference type="RefSeq" id="XP_007713806.1">
    <property type="nucleotide sequence ID" value="XM_007715616.1"/>
</dbReference>
<evidence type="ECO:0000256" key="1">
    <source>
        <dbReference type="SAM" id="MobiDB-lite"/>
    </source>
</evidence>
<feature type="compositionally biased region" description="Polar residues" evidence="1">
    <location>
        <begin position="212"/>
        <end position="222"/>
    </location>
</feature>
<proteinExistence type="predicted"/>
<feature type="compositionally biased region" description="Basic residues" evidence="1">
    <location>
        <begin position="455"/>
        <end position="468"/>
    </location>
</feature>
<feature type="region of interest" description="Disordered" evidence="1">
    <location>
        <begin position="201"/>
        <end position="238"/>
    </location>
</feature>
<dbReference type="GeneID" id="19150383"/>
<dbReference type="KEGG" id="bze:COCCADRAFT_6324"/>
<keyword evidence="3" id="KW-1185">Reference proteome</keyword>
<organism evidence="2 3">
    <name type="scientific">Cochliobolus carbonum (strain 26-R-13)</name>
    <name type="common">Maize leaf spot fungus</name>
    <name type="synonym">Bipolaris zeicola</name>
    <dbReference type="NCBI Taxonomy" id="930089"/>
    <lineage>
        <taxon>Eukaryota</taxon>
        <taxon>Fungi</taxon>
        <taxon>Dikarya</taxon>
        <taxon>Ascomycota</taxon>
        <taxon>Pezizomycotina</taxon>
        <taxon>Dothideomycetes</taxon>
        <taxon>Pleosporomycetidae</taxon>
        <taxon>Pleosporales</taxon>
        <taxon>Pleosporineae</taxon>
        <taxon>Pleosporaceae</taxon>
        <taxon>Bipolaris</taxon>
    </lineage>
</organism>
<protein>
    <submittedName>
        <fullName evidence="2">Uncharacterized protein</fullName>
    </submittedName>
</protein>
<dbReference type="HOGENOM" id="CLU_039763_0_0_1"/>
<dbReference type="OrthoDB" id="3800429at2759"/>
<name>W6Y2N8_COCC2</name>
<dbReference type="AlphaFoldDB" id="W6Y2N8"/>